<gene>
    <name evidence="2" type="ORF">IAD17_04000</name>
</gene>
<evidence type="ECO:0000313" key="2">
    <source>
        <dbReference type="EMBL" id="HIU24064.1"/>
    </source>
</evidence>
<keyword evidence="1" id="KW-1133">Transmembrane helix</keyword>
<evidence type="ECO:0000256" key="1">
    <source>
        <dbReference type="SAM" id="Phobius"/>
    </source>
</evidence>
<name>A0A9D1HWZ6_9ACTN</name>
<feature type="transmembrane region" description="Helical" evidence="1">
    <location>
        <begin position="12"/>
        <end position="33"/>
    </location>
</feature>
<dbReference type="Proteomes" id="UP000824078">
    <property type="component" value="Unassembled WGS sequence"/>
</dbReference>
<reference evidence="2" key="2">
    <citation type="journal article" date="2021" name="PeerJ">
        <title>Extensive microbial diversity within the chicken gut microbiome revealed by metagenomics and culture.</title>
        <authorList>
            <person name="Gilroy R."/>
            <person name="Ravi A."/>
            <person name="Getino M."/>
            <person name="Pursley I."/>
            <person name="Horton D.L."/>
            <person name="Alikhan N.F."/>
            <person name="Baker D."/>
            <person name="Gharbi K."/>
            <person name="Hall N."/>
            <person name="Watson M."/>
            <person name="Adriaenssens E.M."/>
            <person name="Foster-Nyarko E."/>
            <person name="Jarju S."/>
            <person name="Secka A."/>
            <person name="Antonio M."/>
            <person name="Oren A."/>
            <person name="Chaudhuri R.R."/>
            <person name="La Ragione R."/>
            <person name="Hildebrand F."/>
            <person name="Pallen M.J."/>
        </authorList>
    </citation>
    <scope>NUCLEOTIDE SEQUENCE</scope>
    <source>
        <strain evidence="2">ChiHjej12B11-29160</strain>
    </source>
</reference>
<proteinExistence type="predicted"/>
<reference evidence="2" key="1">
    <citation type="submission" date="2020-10" db="EMBL/GenBank/DDBJ databases">
        <authorList>
            <person name="Gilroy R."/>
        </authorList>
    </citation>
    <scope>NUCLEOTIDE SEQUENCE</scope>
    <source>
        <strain evidence="2">ChiHjej12B11-29160</strain>
    </source>
</reference>
<sequence>MRDLRAWLEDTFPGNVNAVIFAVLGLIVALLLFMIGLWRTLVLVVLVVLGVAFGQYLDGDPKIVRFFTTLFSDRNHR</sequence>
<organism evidence="2 3">
    <name type="scientific">Candidatus Coprovicinus avistercoris</name>
    <dbReference type="NCBI Taxonomy" id="2840754"/>
    <lineage>
        <taxon>Bacteria</taxon>
        <taxon>Bacillati</taxon>
        <taxon>Actinomycetota</taxon>
        <taxon>Coriobacteriia</taxon>
        <taxon>Coriobacteriales</taxon>
        <taxon>Coriobacteriaceae</taxon>
        <taxon>Coriobacteriaceae incertae sedis</taxon>
        <taxon>Candidatus Coprovicinus</taxon>
    </lineage>
</organism>
<evidence type="ECO:0000313" key="3">
    <source>
        <dbReference type="Proteomes" id="UP000824078"/>
    </source>
</evidence>
<protein>
    <submittedName>
        <fullName evidence="2">DUF2273 domain-containing protein</fullName>
    </submittedName>
</protein>
<dbReference type="InterPro" id="IPR018730">
    <property type="entry name" value="DUF2273"/>
</dbReference>
<accession>A0A9D1HWZ6</accession>
<dbReference type="AlphaFoldDB" id="A0A9D1HWZ6"/>
<feature type="transmembrane region" description="Helical" evidence="1">
    <location>
        <begin position="40"/>
        <end position="57"/>
    </location>
</feature>
<dbReference type="EMBL" id="DVMQ01000014">
    <property type="protein sequence ID" value="HIU24064.1"/>
    <property type="molecule type" value="Genomic_DNA"/>
</dbReference>
<keyword evidence="1" id="KW-0812">Transmembrane</keyword>
<keyword evidence="1" id="KW-0472">Membrane</keyword>
<comment type="caution">
    <text evidence="2">The sequence shown here is derived from an EMBL/GenBank/DDBJ whole genome shotgun (WGS) entry which is preliminary data.</text>
</comment>
<dbReference type="Pfam" id="PF10031">
    <property type="entry name" value="DUF2273"/>
    <property type="match status" value="1"/>
</dbReference>